<dbReference type="Pfam" id="PF03732">
    <property type="entry name" value="Retrotrans_gag"/>
    <property type="match status" value="1"/>
</dbReference>
<feature type="domain" description="Retrotransposon gag" evidence="2">
    <location>
        <begin position="178"/>
        <end position="242"/>
    </location>
</feature>
<dbReference type="PANTHER" id="PTHR33223:SF8">
    <property type="entry name" value="OS04G0172440 PROTEIN"/>
    <property type="match status" value="1"/>
</dbReference>
<accession>A0A7J7FWW3</accession>
<protein>
    <recommendedName>
        <fullName evidence="2">Retrotransposon gag domain-containing protein</fullName>
    </recommendedName>
</protein>
<feature type="compositionally biased region" description="Polar residues" evidence="1">
    <location>
        <begin position="53"/>
        <end position="62"/>
    </location>
</feature>
<comment type="caution">
    <text evidence="3">The sequence shown here is derived from an EMBL/GenBank/DDBJ whole genome shotgun (WGS) entry which is preliminary data.</text>
</comment>
<organism evidence="3 4">
    <name type="scientific">Camellia sinensis</name>
    <name type="common">Tea plant</name>
    <name type="synonym">Thea sinensis</name>
    <dbReference type="NCBI Taxonomy" id="4442"/>
    <lineage>
        <taxon>Eukaryota</taxon>
        <taxon>Viridiplantae</taxon>
        <taxon>Streptophyta</taxon>
        <taxon>Embryophyta</taxon>
        <taxon>Tracheophyta</taxon>
        <taxon>Spermatophyta</taxon>
        <taxon>Magnoliopsida</taxon>
        <taxon>eudicotyledons</taxon>
        <taxon>Gunneridae</taxon>
        <taxon>Pentapetalae</taxon>
        <taxon>asterids</taxon>
        <taxon>Ericales</taxon>
        <taxon>Theaceae</taxon>
        <taxon>Camellia</taxon>
    </lineage>
</organism>
<feature type="region of interest" description="Disordered" evidence="1">
    <location>
        <begin position="31"/>
        <end position="85"/>
    </location>
</feature>
<dbReference type="EMBL" id="JACBKZ010000014">
    <property type="protein sequence ID" value="KAF5932627.1"/>
    <property type="molecule type" value="Genomic_DNA"/>
</dbReference>
<feature type="region of interest" description="Disordered" evidence="1">
    <location>
        <begin position="304"/>
        <end position="331"/>
    </location>
</feature>
<evidence type="ECO:0000313" key="4">
    <source>
        <dbReference type="Proteomes" id="UP000593564"/>
    </source>
</evidence>
<dbReference type="AlphaFoldDB" id="A0A7J7FWW3"/>
<dbReference type="InterPro" id="IPR005162">
    <property type="entry name" value="Retrotrans_gag_dom"/>
</dbReference>
<reference evidence="3 4" key="2">
    <citation type="submission" date="2020-07" db="EMBL/GenBank/DDBJ databases">
        <title>Genome assembly of wild tea tree DASZ reveals pedigree and selection history of tea varieties.</title>
        <authorList>
            <person name="Zhang W."/>
        </authorList>
    </citation>
    <scope>NUCLEOTIDE SEQUENCE [LARGE SCALE GENOMIC DNA]</scope>
    <source>
        <strain evidence="4">cv. G240</strain>
        <tissue evidence="3">Leaf</tissue>
    </source>
</reference>
<reference evidence="4" key="1">
    <citation type="journal article" date="2020" name="Nat. Commun.">
        <title>Genome assembly of wild tea tree DASZ reveals pedigree and selection history of tea varieties.</title>
        <authorList>
            <person name="Zhang W."/>
            <person name="Zhang Y."/>
            <person name="Qiu H."/>
            <person name="Guo Y."/>
            <person name="Wan H."/>
            <person name="Zhang X."/>
            <person name="Scossa F."/>
            <person name="Alseekh S."/>
            <person name="Zhang Q."/>
            <person name="Wang P."/>
            <person name="Xu L."/>
            <person name="Schmidt M.H."/>
            <person name="Jia X."/>
            <person name="Li D."/>
            <person name="Zhu A."/>
            <person name="Guo F."/>
            <person name="Chen W."/>
            <person name="Ni D."/>
            <person name="Usadel B."/>
            <person name="Fernie A.R."/>
            <person name="Wen W."/>
        </authorList>
    </citation>
    <scope>NUCLEOTIDE SEQUENCE [LARGE SCALE GENOMIC DNA]</scope>
    <source>
        <strain evidence="4">cv. G240</strain>
    </source>
</reference>
<name>A0A7J7FWW3_CAMSI</name>
<evidence type="ECO:0000259" key="2">
    <source>
        <dbReference type="Pfam" id="PF03732"/>
    </source>
</evidence>
<keyword evidence="4" id="KW-1185">Reference proteome</keyword>
<evidence type="ECO:0000313" key="3">
    <source>
        <dbReference type="EMBL" id="KAF5932627.1"/>
    </source>
</evidence>
<gene>
    <name evidence="3" type="ORF">HYC85_028798</name>
</gene>
<dbReference type="PANTHER" id="PTHR33223">
    <property type="entry name" value="CCHC-TYPE DOMAIN-CONTAINING PROTEIN"/>
    <property type="match status" value="1"/>
</dbReference>
<evidence type="ECO:0000256" key="1">
    <source>
        <dbReference type="SAM" id="MobiDB-lite"/>
    </source>
</evidence>
<feature type="compositionally biased region" description="Polar residues" evidence="1">
    <location>
        <begin position="31"/>
        <end position="41"/>
    </location>
</feature>
<proteinExistence type="predicted"/>
<dbReference type="Proteomes" id="UP000593564">
    <property type="component" value="Unassembled WGS sequence"/>
</dbReference>
<sequence>MMQQDAVRQAEFAKQQATVMNDQAELIVRLQQQTRASASQQVPPPPGIPTPGETVNVQNDTDIPTGPPPPPILPQIQPQLSKTPTNLPDSPFEFETDPTALKLSKLEKLFKRSQGVKTIPDIEDGYTDAAVTLPDRFKMPHIDRFDGSGDPMVHLRLFSDILRPMGLSRLQKLSLFGRTLSGVAAIWYAKLEDDVKRNWDEMAEAFITQYSYNTQIEITTHDLETTRQEPKESFSEFVTRWRAKASMMTLRPTDKDQIWMILGNLQPKLMQKMIVLPFPSFSDLHEMGVQIEDALKQGLIDNDREQPRRTFNRNTNAGPSGTTTTRASDVSMVTTNPPPRTMAAALFSGAKGHLKPLEPRPLPERLPPTHNPAKYCAFHQQHGHDTNLCFRLRHEIQDLIDNGVILPPEKPNVTTNPLPTHNQAPPPKRINFIQIGVVPYDPSIYITHSHLPKPEVLLPDCTDLCMMDTSMTRPKPIVVTIENKRGEIPKEKKVVESESAEFGSRVEKTYSPGDYISSTDQDGPDVELPTGGELCVIQGDSLGQGTDDLKAVEEDLTNLQFYSDQDPGGAAVNWFDYEESAQATGWLNDQPDVMEEFQPGQSPTGARMWAIVERVKEQNTSPESAGVKNSARDWSIPNAGIIAASCVDTVGTRKI</sequence>
<feature type="compositionally biased region" description="Polar residues" evidence="1">
    <location>
        <begin position="312"/>
        <end position="331"/>
    </location>
</feature>